<reference evidence="1" key="1">
    <citation type="journal article" date="2015" name="Nature">
        <title>Complex archaea that bridge the gap between prokaryotes and eukaryotes.</title>
        <authorList>
            <person name="Spang A."/>
            <person name="Saw J.H."/>
            <person name="Jorgensen S.L."/>
            <person name="Zaremba-Niedzwiedzka K."/>
            <person name="Martijn J."/>
            <person name="Lind A.E."/>
            <person name="van Eijk R."/>
            <person name="Schleper C."/>
            <person name="Guy L."/>
            <person name="Ettema T.J."/>
        </authorList>
    </citation>
    <scope>NUCLEOTIDE SEQUENCE</scope>
</reference>
<organism evidence="1">
    <name type="scientific">marine sediment metagenome</name>
    <dbReference type="NCBI Taxonomy" id="412755"/>
    <lineage>
        <taxon>unclassified sequences</taxon>
        <taxon>metagenomes</taxon>
        <taxon>ecological metagenomes</taxon>
    </lineage>
</organism>
<sequence>MNTTSNFSLEFASNGSKYIVFYVPVSTVQNYAINDKLMVDYWAYHTFMEGFDYDVVEDPLDPYVSVIDWDYTINSLTSYTMHPDFTIGTSFTVEFSALGWSSINNDYIKSGNDVITFRPEIKTNISVFYYGDANESFSILNVIPQDQFNDTSIYREVYVEIWQIGDPDT</sequence>
<proteinExistence type="predicted"/>
<protein>
    <submittedName>
        <fullName evidence="1">Uncharacterized protein</fullName>
    </submittedName>
</protein>
<dbReference type="AlphaFoldDB" id="A0A0F9L5S9"/>
<gene>
    <name evidence="1" type="ORF">LCGC14_1241220</name>
</gene>
<accession>A0A0F9L5S9</accession>
<feature type="non-terminal residue" evidence="1">
    <location>
        <position position="169"/>
    </location>
</feature>
<comment type="caution">
    <text evidence="1">The sequence shown here is derived from an EMBL/GenBank/DDBJ whole genome shotgun (WGS) entry which is preliminary data.</text>
</comment>
<evidence type="ECO:0000313" key="1">
    <source>
        <dbReference type="EMBL" id="KKM90184.1"/>
    </source>
</evidence>
<name>A0A0F9L5S9_9ZZZZ</name>
<dbReference type="EMBL" id="LAZR01006707">
    <property type="protein sequence ID" value="KKM90184.1"/>
    <property type="molecule type" value="Genomic_DNA"/>
</dbReference>